<evidence type="ECO:0000313" key="16">
    <source>
        <dbReference type="EMBL" id="KID49187.1"/>
    </source>
</evidence>
<keyword evidence="9 13" id="KW-0694">RNA-binding</keyword>
<keyword evidence="2 13" id="KW-0963">Cytoplasm</keyword>
<dbReference type="PANTHER" id="PTHR11451:SF44">
    <property type="entry name" value="THREONINE--TRNA LIGASE, CHLOROPLASTIC_MITOCHONDRIAL 2"/>
    <property type="match status" value="1"/>
</dbReference>
<feature type="domain" description="Aminoacyl-transfer RNA synthetases class-II family profile" evidence="14">
    <location>
        <begin position="266"/>
        <end position="532"/>
    </location>
</feature>
<organism evidence="16 17">
    <name type="scientific">Fusobacterium necrophorum subsp. funduliforme B35</name>
    <dbReference type="NCBI Taxonomy" id="1226633"/>
    <lineage>
        <taxon>Bacteria</taxon>
        <taxon>Fusobacteriati</taxon>
        <taxon>Fusobacteriota</taxon>
        <taxon>Fusobacteriia</taxon>
        <taxon>Fusobacteriales</taxon>
        <taxon>Fusobacteriaceae</taxon>
        <taxon>Fusobacterium</taxon>
    </lineage>
</organism>
<dbReference type="Pfam" id="PF03129">
    <property type="entry name" value="HGTP_anticodon"/>
    <property type="match status" value="1"/>
</dbReference>
<evidence type="ECO:0000256" key="4">
    <source>
        <dbReference type="ARBA" id="ARBA00022598"/>
    </source>
</evidence>
<dbReference type="InterPro" id="IPR033728">
    <property type="entry name" value="ThrRS_core"/>
</dbReference>
<dbReference type="Gene3D" id="3.30.54.20">
    <property type="match status" value="1"/>
</dbReference>
<name>A0A017H6B3_9FUSO</name>
<dbReference type="FunFam" id="3.40.50.800:FF:000001">
    <property type="entry name" value="Threonine--tRNA ligase"/>
    <property type="match status" value="1"/>
</dbReference>
<dbReference type="SMART" id="SM00863">
    <property type="entry name" value="tRNA_SAD"/>
    <property type="match status" value="1"/>
</dbReference>
<feature type="binding site" evidence="13">
    <location>
        <position position="383"/>
    </location>
    <ligand>
        <name>Zn(2+)</name>
        <dbReference type="ChEBI" id="CHEBI:29105"/>
        <note>catalytic</note>
    </ligand>
</feature>
<keyword evidence="6 13" id="KW-0547">Nucleotide-binding</keyword>
<dbReference type="CDD" id="cd00771">
    <property type="entry name" value="ThrRS_core"/>
    <property type="match status" value="1"/>
</dbReference>
<feature type="binding site" evidence="13">
    <location>
        <position position="332"/>
    </location>
    <ligand>
        <name>Zn(2+)</name>
        <dbReference type="ChEBI" id="CHEBI:29105"/>
        <note>catalytic</note>
    </ligand>
</feature>
<evidence type="ECO:0000256" key="5">
    <source>
        <dbReference type="ARBA" id="ARBA00022723"/>
    </source>
</evidence>
<proteinExistence type="inferred from homology"/>
<dbReference type="InterPro" id="IPR047246">
    <property type="entry name" value="ThrRS_anticodon"/>
</dbReference>
<evidence type="ECO:0000256" key="13">
    <source>
        <dbReference type="HAMAP-Rule" id="MF_00184"/>
    </source>
</evidence>
<reference evidence="16 17" key="1">
    <citation type="submission" date="2013-08" db="EMBL/GenBank/DDBJ databases">
        <title>An opportunistic ruminal bacterium that causes liver abscesses in cattle.</title>
        <authorList>
            <person name="Benahmed F.H."/>
            <person name="Rasmussen M."/>
            <person name="Harbottle H."/>
            <person name="Soppet D."/>
            <person name="Nagaraja T.G."/>
            <person name="Davidson M."/>
        </authorList>
    </citation>
    <scope>NUCLEOTIDE SEQUENCE [LARGE SCALE GENOMIC DNA]</scope>
    <source>
        <strain evidence="16 17">B35</strain>
    </source>
</reference>
<dbReference type="FunFam" id="3.30.54.20:FF:000002">
    <property type="entry name" value="Threonine--tRNA ligase"/>
    <property type="match status" value="1"/>
</dbReference>
<evidence type="ECO:0000256" key="2">
    <source>
        <dbReference type="ARBA" id="ARBA00022490"/>
    </source>
</evidence>
<evidence type="ECO:0000256" key="9">
    <source>
        <dbReference type="ARBA" id="ARBA00022884"/>
    </source>
</evidence>
<evidence type="ECO:0000256" key="1">
    <source>
        <dbReference type="ARBA" id="ARBA00008226"/>
    </source>
</evidence>
<dbReference type="GO" id="GO:0006435">
    <property type="term" value="P:threonyl-tRNA aminoacylation"/>
    <property type="evidence" value="ECO:0007669"/>
    <property type="project" value="UniProtKB-UniRule"/>
</dbReference>
<dbReference type="InterPro" id="IPR018163">
    <property type="entry name" value="Thr/Ala-tRNA-synth_IIc_edit"/>
</dbReference>
<dbReference type="GO" id="GO:0005737">
    <property type="term" value="C:cytoplasm"/>
    <property type="evidence" value="ECO:0007669"/>
    <property type="project" value="UniProtKB-SubCell"/>
</dbReference>
<evidence type="ECO:0000259" key="14">
    <source>
        <dbReference type="PROSITE" id="PS50862"/>
    </source>
</evidence>
<dbReference type="Gene3D" id="3.30.980.10">
    <property type="entry name" value="Threonyl-trna Synthetase, Chain A, domain 2"/>
    <property type="match status" value="1"/>
</dbReference>
<evidence type="ECO:0000313" key="17">
    <source>
        <dbReference type="Proteomes" id="UP000031184"/>
    </source>
</evidence>
<dbReference type="InterPro" id="IPR045864">
    <property type="entry name" value="aa-tRNA-synth_II/BPL/LPL"/>
</dbReference>
<keyword evidence="7 13" id="KW-0862">Zinc</keyword>
<evidence type="ECO:0000256" key="6">
    <source>
        <dbReference type="ARBA" id="ARBA00022741"/>
    </source>
</evidence>
<keyword evidence="8 13" id="KW-0067">ATP-binding</keyword>
<keyword evidence="3 13" id="KW-0820">tRNA-binding</keyword>
<comment type="cofactor">
    <cofactor evidence="13">
        <name>Zn(2+)</name>
        <dbReference type="ChEBI" id="CHEBI:29105"/>
    </cofactor>
    <text evidence="13">Binds 1 zinc ion per subunit.</text>
</comment>
<dbReference type="Gene3D" id="3.40.50.800">
    <property type="entry name" value="Anticodon-binding domain"/>
    <property type="match status" value="1"/>
</dbReference>
<dbReference type="InterPro" id="IPR012947">
    <property type="entry name" value="tRNA_SAD"/>
</dbReference>
<protein>
    <recommendedName>
        <fullName evidence="13">Threonine--tRNA ligase</fullName>
        <ecNumber evidence="13">6.1.1.3</ecNumber>
    </recommendedName>
    <alternativeName>
        <fullName evidence="13">Threonyl-tRNA synthetase</fullName>
        <shortName evidence="13">ThrRS</shortName>
    </alternativeName>
</protein>
<dbReference type="Gene3D" id="3.30.930.10">
    <property type="entry name" value="Bira Bifunctional Protein, Domain 2"/>
    <property type="match status" value="1"/>
</dbReference>
<accession>A0A017H6B3</accession>
<dbReference type="HAMAP" id="MF_00184">
    <property type="entry name" value="Thr_tRNA_synth"/>
    <property type="match status" value="1"/>
</dbReference>
<dbReference type="RefSeq" id="WP_039121985.1">
    <property type="nucleotide sequence ID" value="NZ_AOJP01000003.1"/>
</dbReference>
<dbReference type="Pfam" id="PF07973">
    <property type="entry name" value="tRNA_SAD"/>
    <property type="match status" value="1"/>
</dbReference>
<dbReference type="InterPro" id="IPR006195">
    <property type="entry name" value="aa-tRNA-synth_II"/>
</dbReference>
<dbReference type="InterPro" id="IPR012675">
    <property type="entry name" value="Beta-grasp_dom_sf"/>
</dbReference>
<dbReference type="SUPFAM" id="SSF52954">
    <property type="entry name" value="Class II aaRS ABD-related"/>
    <property type="match status" value="1"/>
</dbReference>
<comment type="subcellular location">
    <subcellularLocation>
        <location evidence="13">Cytoplasm</location>
    </subcellularLocation>
</comment>
<dbReference type="Proteomes" id="UP000031184">
    <property type="component" value="Unassembled WGS sequence"/>
</dbReference>
<dbReference type="FunFam" id="3.30.980.10:FF:000005">
    <property type="entry name" value="Threonyl-tRNA synthetase, mitochondrial"/>
    <property type="match status" value="1"/>
</dbReference>
<dbReference type="GO" id="GO:0005524">
    <property type="term" value="F:ATP binding"/>
    <property type="evidence" value="ECO:0007669"/>
    <property type="project" value="UniProtKB-UniRule"/>
</dbReference>
<dbReference type="CDD" id="cd01667">
    <property type="entry name" value="TGS_ThrRS"/>
    <property type="match status" value="1"/>
</dbReference>
<evidence type="ECO:0000256" key="8">
    <source>
        <dbReference type="ARBA" id="ARBA00022840"/>
    </source>
</evidence>
<dbReference type="PANTHER" id="PTHR11451">
    <property type="entry name" value="THREONINE-TRNA LIGASE"/>
    <property type="match status" value="1"/>
</dbReference>
<evidence type="ECO:0000256" key="3">
    <source>
        <dbReference type="ARBA" id="ARBA00022555"/>
    </source>
</evidence>
<sequence length="637" mass="73511">MKIEFLDGNVQEFQEACNMFVIAKSISNSLAKKAVAAKIDGELYDMSYILDHDAKVEFIMPESEEGVEVIRHSAAHLMAQAVIRLFPGTKVTIGPSIENGFYYDFDPKEQFTEEDLLKIEEEMKRLSKEDIKVERFMMSREEAIEYFEKLGEHYKVEIIKDIAKGEQLSFYRQGEFVDLCRGPHVPSTGHIKAIKLKSVAGAYWRGDSKNKMLQRIYGYAFATEKDLKDFLKLMEEAEKRDHRKLGKELELFFLSEYGPGFPFFLPKGMVLRNTLIDLWRAEHEKAGYVQIDTPIMLNRELWEISGHWFNYRENMYTSSIDDVDFAIKPMNCPGGVLAFKYQQHSYRDLPARVAELGKVHRHEFSGALHGLFRVRAFTQDDSHIFMTEEQIESEIIGVVNLIDKFYSKLFGFQYSIELSTRPEKSIGTDEIWEKAEAALAGALHHLGREFKINEGDGAFYGPKLDFKIKDAIGRTWQCGTIQLDFNLPERFDVTYVGEDGEKHRPVMIHRVIYGSIERFIGILIEHYAGAFPMWLAPVQIKVLTINDDCVSYAKEVVEKLKEQGIRAELDDRSESIGYKIREANGRYKIPMQVIIGKNEIEKQEVNIRRFGSQAQESMDLNAFLAMVKEEAKIRFQD</sequence>
<feature type="domain" description="TGS" evidence="15">
    <location>
        <begin position="1"/>
        <end position="60"/>
    </location>
</feature>
<dbReference type="SUPFAM" id="SSF55186">
    <property type="entry name" value="ThrRS/AlaRS common domain"/>
    <property type="match status" value="1"/>
</dbReference>
<keyword evidence="4 13" id="KW-0436">Ligase</keyword>
<feature type="binding site" evidence="13">
    <location>
        <position position="509"/>
    </location>
    <ligand>
        <name>Zn(2+)</name>
        <dbReference type="ChEBI" id="CHEBI:29105"/>
        <note>catalytic</note>
    </ligand>
</feature>
<dbReference type="Pfam" id="PF00587">
    <property type="entry name" value="tRNA-synt_2b"/>
    <property type="match status" value="1"/>
</dbReference>
<dbReference type="FunFam" id="3.30.930.10:FF:000002">
    <property type="entry name" value="Threonine--tRNA ligase"/>
    <property type="match status" value="1"/>
</dbReference>
<dbReference type="SUPFAM" id="SSF81271">
    <property type="entry name" value="TGS-like"/>
    <property type="match status" value="1"/>
</dbReference>
<feature type="region of interest" description="Catalytic" evidence="13">
    <location>
        <begin position="241"/>
        <end position="532"/>
    </location>
</feature>
<comment type="subunit">
    <text evidence="13">Homodimer.</text>
</comment>
<dbReference type="PATRIC" id="fig|1226633.4.peg.1427"/>
<dbReference type="GO" id="GO:0000049">
    <property type="term" value="F:tRNA binding"/>
    <property type="evidence" value="ECO:0007669"/>
    <property type="project" value="UniProtKB-KW"/>
</dbReference>
<keyword evidence="10 13" id="KW-0648">Protein biosynthesis</keyword>
<dbReference type="EMBL" id="AUZI01000016">
    <property type="protein sequence ID" value="KID49187.1"/>
    <property type="molecule type" value="Genomic_DNA"/>
</dbReference>
<comment type="caution">
    <text evidence="16">The sequence shown here is derived from an EMBL/GenBank/DDBJ whole genome shotgun (WGS) entry which is preliminary data.</text>
</comment>
<dbReference type="InterPro" id="IPR002320">
    <property type="entry name" value="Thr-tRNA-ligase_IIa"/>
</dbReference>
<dbReference type="Pfam" id="PF02824">
    <property type="entry name" value="TGS"/>
    <property type="match status" value="1"/>
</dbReference>
<dbReference type="GO" id="GO:0046872">
    <property type="term" value="F:metal ion binding"/>
    <property type="evidence" value="ECO:0007669"/>
    <property type="project" value="UniProtKB-KW"/>
</dbReference>
<gene>
    <name evidence="13" type="primary">thrS</name>
    <name evidence="16" type="ORF">C095_07070</name>
</gene>
<dbReference type="AlphaFoldDB" id="A0A017H6B3"/>
<dbReference type="PROSITE" id="PS51880">
    <property type="entry name" value="TGS"/>
    <property type="match status" value="1"/>
</dbReference>
<dbReference type="PROSITE" id="PS50862">
    <property type="entry name" value="AA_TRNA_LIGASE_II"/>
    <property type="match status" value="1"/>
</dbReference>
<dbReference type="OrthoDB" id="9802304at2"/>
<evidence type="ECO:0000259" key="15">
    <source>
        <dbReference type="PROSITE" id="PS51880"/>
    </source>
</evidence>
<dbReference type="InterPro" id="IPR004154">
    <property type="entry name" value="Anticodon-bd"/>
</dbReference>
<dbReference type="GO" id="GO:0004829">
    <property type="term" value="F:threonine-tRNA ligase activity"/>
    <property type="evidence" value="ECO:0007669"/>
    <property type="project" value="UniProtKB-UniRule"/>
</dbReference>
<evidence type="ECO:0000256" key="10">
    <source>
        <dbReference type="ARBA" id="ARBA00022917"/>
    </source>
</evidence>
<comment type="similarity">
    <text evidence="1 13">Belongs to the class-II aminoacyl-tRNA synthetase family.</text>
</comment>
<dbReference type="InterPro" id="IPR004095">
    <property type="entry name" value="TGS"/>
</dbReference>
<dbReference type="Gene3D" id="3.10.20.30">
    <property type="match status" value="1"/>
</dbReference>
<keyword evidence="11 13" id="KW-0030">Aminoacyl-tRNA synthetase</keyword>
<evidence type="ECO:0000256" key="11">
    <source>
        <dbReference type="ARBA" id="ARBA00023146"/>
    </source>
</evidence>
<evidence type="ECO:0000256" key="7">
    <source>
        <dbReference type="ARBA" id="ARBA00022833"/>
    </source>
</evidence>
<dbReference type="EC" id="6.1.1.3" evidence="13"/>
<dbReference type="CDD" id="cd00860">
    <property type="entry name" value="ThrRS_anticodon"/>
    <property type="match status" value="1"/>
</dbReference>
<dbReference type="InterPro" id="IPR012676">
    <property type="entry name" value="TGS-like"/>
</dbReference>
<comment type="catalytic activity">
    <reaction evidence="12 13">
        <text>tRNA(Thr) + L-threonine + ATP = L-threonyl-tRNA(Thr) + AMP + diphosphate + H(+)</text>
        <dbReference type="Rhea" id="RHEA:24624"/>
        <dbReference type="Rhea" id="RHEA-COMP:9670"/>
        <dbReference type="Rhea" id="RHEA-COMP:9704"/>
        <dbReference type="ChEBI" id="CHEBI:15378"/>
        <dbReference type="ChEBI" id="CHEBI:30616"/>
        <dbReference type="ChEBI" id="CHEBI:33019"/>
        <dbReference type="ChEBI" id="CHEBI:57926"/>
        <dbReference type="ChEBI" id="CHEBI:78442"/>
        <dbReference type="ChEBI" id="CHEBI:78534"/>
        <dbReference type="ChEBI" id="CHEBI:456215"/>
        <dbReference type="EC" id="6.1.1.3"/>
    </reaction>
</comment>
<dbReference type="SUPFAM" id="SSF55681">
    <property type="entry name" value="Class II aaRS and biotin synthetases"/>
    <property type="match status" value="1"/>
</dbReference>
<evidence type="ECO:0000256" key="12">
    <source>
        <dbReference type="ARBA" id="ARBA00049515"/>
    </source>
</evidence>
<dbReference type="InterPro" id="IPR002314">
    <property type="entry name" value="aa-tRNA-synt_IIb"/>
</dbReference>
<dbReference type="InterPro" id="IPR036621">
    <property type="entry name" value="Anticodon-bd_dom_sf"/>
</dbReference>
<dbReference type="NCBIfam" id="TIGR00418">
    <property type="entry name" value="thrS"/>
    <property type="match status" value="1"/>
</dbReference>
<keyword evidence="5 13" id="KW-0479">Metal-binding</keyword>
<dbReference type="PRINTS" id="PR01047">
    <property type="entry name" value="TRNASYNTHTHR"/>
</dbReference>